<accession>A0A0S4TV49</accession>
<feature type="region of interest" description="Disordered" evidence="1">
    <location>
        <begin position="1"/>
        <end position="71"/>
    </location>
</feature>
<gene>
    <name evidence="2" type="ORF">RUN39_v1_660006</name>
</gene>
<dbReference type="AlphaFoldDB" id="A0A0S4TV49"/>
<feature type="compositionally biased region" description="Low complexity" evidence="1">
    <location>
        <begin position="21"/>
        <end position="37"/>
    </location>
</feature>
<feature type="compositionally biased region" description="Basic and acidic residues" evidence="1">
    <location>
        <begin position="188"/>
        <end position="198"/>
    </location>
</feature>
<proteinExistence type="predicted"/>
<feature type="region of interest" description="Disordered" evidence="1">
    <location>
        <begin position="162"/>
        <end position="198"/>
    </location>
</feature>
<organism evidence="2">
    <name type="scientific">Ralstonia solanacearum</name>
    <name type="common">Pseudomonas solanacearum</name>
    <dbReference type="NCBI Taxonomy" id="305"/>
    <lineage>
        <taxon>Bacteria</taxon>
        <taxon>Pseudomonadati</taxon>
        <taxon>Pseudomonadota</taxon>
        <taxon>Betaproteobacteria</taxon>
        <taxon>Burkholderiales</taxon>
        <taxon>Burkholderiaceae</taxon>
        <taxon>Ralstonia</taxon>
        <taxon>Ralstonia solanacearum species complex</taxon>
    </lineage>
</organism>
<dbReference type="EMBL" id="LN899819">
    <property type="protein sequence ID" value="CUV13930.1"/>
    <property type="molecule type" value="Genomic_DNA"/>
</dbReference>
<evidence type="ECO:0000256" key="1">
    <source>
        <dbReference type="SAM" id="MobiDB-lite"/>
    </source>
</evidence>
<sequence>MKISFWRTQSPDRQHDTPSVRADGAGSAARARPAPGGCLEPLSARRRRSEMAGDAAPVPRHRPLPRAGTQAASLSRRLQGWLGQDRPGLSPLALNRMPDAYAIEAAGNATAGSTYTYDGLLAHDILNLAAAGLGIASRSALAQRYRTALDAMLQADVAALKSASARNARPRRTGEPSAGPVDSAEPVPDAHSRERDAARVEHLIVTRDPRGRWQYDRQKLLRIARDDAHPGARHARDVLMLMHIGSQQGVRRRNDAVYQACLSGLSAGASALMIAGTHGAALPVVAAGYAVAAAREVLWLGRPLAEEKQKMRDAKADQMTRIVNRELKQLNLRGTDPKAGALSAADPDDRLLEAKAGIVAATFASAEQRVADQTFGKGIPGRWINHRKATVFKDEERDIVVDHALQRIGDGLQHEATRSADTLTVLQAIAQDPDLSLSGRMRKLSRHVEASPGLLAIHTLLTDMGLRRSEALHVLSRLVDAELARASGGDTIPLLGNDAARIADRIHQPQLKDAPSQAAHAALHGALRRRSERV</sequence>
<protein>
    <submittedName>
        <fullName evidence="2">Conserved hypothethical protein</fullName>
    </submittedName>
</protein>
<reference evidence="2" key="1">
    <citation type="submission" date="2015-10" db="EMBL/GenBank/DDBJ databases">
        <authorList>
            <person name="Gilbert D.G."/>
        </authorList>
    </citation>
    <scope>NUCLEOTIDE SEQUENCE</scope>
    <source>
        <strain evidence="2">Phyl III-seqv23</strain>
    </source>
</reference>
<evidence type="ECO:0000313" key="2">
    <source>
        <dbReference type="EMBL" id="CUV13930.1"/>
    </source>
</evidence>
<name>A0A0S4TV49_RALSL</name>